<evidence type="ECO:0000256" key="4">
    <source>
        <dbReference type="ARBA" id="ARBA00022723"/>
    </source>
</evidence>
<comment type="cofactor">
    <cofactor evidence="9">
        <name>Fe(2+)</name>
        <dbReference type="ChEBI" id="CHEBI:29033"/>
    </cofactor>
    <text evidence="9">Binds 1 Fe(2+) cation per monomer.</text>
</comment>
<evidence type="ECO:0000256" key="3">
    <source>
        <dbReference type="ARBA" id="ARBA00022605"/>
    </source>
</evidence>
<comment type="catalytic activity">
    <reaction evidence="1 9">
        <text>1,2-dihydroxy-5-(methylsulfanyl)pent-1-en-3-one + O2 = 4-methylsulfanyl-2-oxobutanoate + formate + 2 H(+)</text>
        <dbReference type="Rhea" id="RHEA:24504"/>
        <dbReference type="ChEBI" id="CHEBI:15378"/>
        <dbReference type="ChEBI" id="CHEBI:15379"/>
        <dbReference type="ChEBI" id="CHEBI:15740"/>
        <dbReference type="ChEBI" id="CHEBI:16723"/>
        <dbReference type="ChEBI" id="CHEBI:49252"/>
        <dbReference type="EC" id="1.13.11.54"/>
    </reaction>
</comment>
<comment type="caution">
    <text evidence="10">The sequence shown here is derived from an EMBL/GenBank/DDBJ whole genome shotgun (WGS) entry which is preliminary data.</text>
</comment>
<feature type="site" description="Important to generate the dianion" evidence="9">
    <location>
        <position position="107"/>
    </location>
</feature>
<sequence>MAEIVIRNTNERISDEAGVQEFLAKQEVLYEKWDISKLPDELKENFTLSDEQKARILSTFDSEIKDLAARRGYKIWDIITLSEATPNLEELLAKFENIHTHTEDEIRAIVGGKGIFIIKGADDLGYFNVELSPGDVISVPENTPHFFTLMENQKIVAVRLFIEENGWVAHNYDDPTFVKA</sequence>
<comment type="similarity">
    <text evidence="9">Belongs to the acireductone dioxygenase (ARD) family.</text>
</comment>
<evidence type="ECO:0000256" key="9">
    <source>
        <dbReference type="HAMAP-Rule" id="MF_01682"/>
    </source>
</evidence>
<feature type="binding site" evidence="9">
    <location>
        <position position="145"/>
    </location>
    <ligand>
        <name>Fe(2+)</name>
        <dbReference type="ChEBI" id="CHEBI:29033"/>
    </ligand>
</feature>
<comment type="caution">
    <text evidence="9">Lacks conserved residue(s) required for the propagation of feature annotation.</text>
</comment>
<dbReference type="EMBL" id="JBHILM010000002">
    <property type="protein sequence ID" value="MFB5679872.1"/>
    <property type="molecule type" value="Genomic_DNA"/>
</dbReference>
<keyword evidence="6 9" id="KW-0560">Oxidoreductase</keyword>
<dbReference type="Gene3D" id="2.60.120.10">
    <property type="entry name" value="Jelly Rolls"/>
    <property type="match status" value="1"/>
</dbReference>
<keyword evidence="5 9" id="KW-0223">Dioxygenase</keyword>
<feature type="binding site" evidence="9">
    <location>
        <position position="145"/>
    </location>
    <ligand>
        <name>Ni(2+)</name>
        <dbReference type="ChEBI" id="CHEBI:49786"/>
    </ligand>
</feature>
<dbReference type="Pfam" id="PF03079">
    <property type="entry name" value="ARD"/>
    <property type="match status" value="1"/>
</dbReference>
<feature type="binding site" evidence="9">
    <location>
        <position position="105"/>
    </location>
    <ligand>
        <name>Ni(2+)</name>
        <dbReference type="ChEBI" id="CHEBI:49786"/>
    </ligand>
</feature>
<keyword evidence="11" id="KW-1185">Reference proteome</keyword>
<dbReference type="InterPro" id="IPR014710">
    <property type="entry name" value="RmlC-like_jellyroll"/>
</dbReference>
<dbReference type="HAMAP" id="MF_01682">
    <property type="entry name" value="Salvage_MtnD"/>
    <property type="match status" value="1"/>
</dbReference>
<comment type="subunit">
    <text evidence="9">Monomer.</text>
</comment>
<dbReference type="InterPro" id="IPR023956">
    <property type="entry name" value="ARD_bac"/>
</dbReference>
<dbReference type="GO" id="GO:0051213">
    <property type="term" value="F:dioxygenase activity"/>
    <property type="evidence" value="ECO:0007669"/>
    <property type="project" value="UniProtKB-KW"/>
</dbReference>
<comment type="function">
    <text evidence="9">Catalyzes 2 different reactions between oxygene and the acireductone 1,2-dihydroxy-3-keto-5-methylthiopentene (DHK-MTPene) depending upon the metal bound in the active site. Fe-containing acireductone dioxygenase (Fe-ARD) produces formate and 2-keto-4-methylthiobutyrate (KMTB), the alpha-ketoacid precursor of methionine in the methionine recycle pathway. Ni-containing acireductone dioxygenase (Ni-ARD) produces methylthiopropionate, carbon monoxide and formate, and does not lie on the methionine recycle pathway.</text>
</comment>
<comment type="pathway">
    <text evidence="9">Amino-acid biosynthesis; L-methionine biosynthesis via salvage pathway; L-methionine from S-methyl-5-thio-alpha-D-ribose 1-phosphate: step 5/6.</text>
</comment>
<feature type="binding site" evidence="9">
    <location>
        <position position="101"/>
    </location>
    <ligand>
        <name>Ni(2+)</name>
        <dbReference type="ChEBI" id="CHEBI:49786"/>
    </ligand>
</feature>
<dbReference type="PANTHER" id="PTHR23418:SF0">
    <property type="entry name" value="ACIREDUCTONE DIOXYGENASE"/>
    <property type="match status" value="1"/>
</dbReference>
<evidence type="ECO:0000313" key="10">
    <source>
        <dbReference type="EMBL" id="MFB5679872.1"/>
    </source>
</evidence>
<proteinExistence type="inferred from homology"/>
<evidence type="ECO:0000256" key="8">
    <source>
        <dbReference type="ARBA" id="ARBA00023167"/>
    </source>
</evidence>
<name>A0ABV5B2Z6_9BACL</name>
<dbReference type="EC" id="1.13.11.54" evidence="9"/>
<feature type="binding site" evidence="9">
    <location>
        <position position="99"/>
    </location>
    <ligand>
        <name>Ni(2+)</name>
        <dbReference type="ChEBI" id="CHEBI:49786"/>
    </ligand>
</feature>
<feature type="binding site" evidence="9">
    <location>
        <position position="99"/>
    </location>
    <ligand>
        <name>Fe(2+)</name>
        <dbReference type="ChEBI" id="CHEBI:29033"/>
    </ligand>
</feature>
<gene>
    <name evidence="9" type="primary">mtnD</name>
    <name evidence="10" type="ORF">ACE3NQ_02930</name>
</gene>
<comment type="cofactor">
    <cofactor evidence="9">
        <name>Ni(2+)</name>
        <dbReference type="ChEBI" id="CHEBI:49786"/>
    </cofactor>
    <text evidence="9">Binds 1 nickel ion per monomer.</text>
</comment>
<dbReference type="EC" id="1.13.11.53" evidence="9"/>
<keyword evidence="7 9" id="KW-0408">Iron</keyword>
<dbReference type="InterPro" id="IPR004313">
    <property type="entry name" value="ARD"/>
</dbReference>
<dbReference type="RefSeq" id="WP_375523696.1">
    <property type="nucleotide sequence ID" value="NZ_JBHILM010000002.1"/>
</dbReference>
<comment type="catalytic activity">
    <reaction evidence="9">
        <text>1,2-dihydroxy-5-(methylsulfanyl)pent-1-en-3-one + O2 = 3-(methylsulfanyl)propanoate + CO + formate + 2 H(+)</text>
        <dbReference type="Rhea" id="RHEA:14161"/>
        <dbReference type="ChEBI" id="CHEBI:15378"/>
        <dbReference type="ChEBI" id="CHEBI:15379"/>
        <dbReference type="ChEBI" id="CHEBI:15740"/>
        <dbReference type="ChEBI" id="CHEBI:17245"/>
        <dbReference type="ChEBI" id="CHEBI:49016"/>
        <dbReference type="ChEBI" id="CHEBI:49252"/>
        <dbReference type="EC" id="1.13.11.53"/>
    </reaction>
</comment>
<evidence type="ECO:0000256" key="5">
    <source>
        <dbReference type="ARBA" id="ARBA00022964"/>
    </source>
</evidence>
<feature type="site" description="May play a role in transmitting local conformational changes" evidence="9">
    <location>
        <position position="104"/>
    </location>
</feature>
<evidence type="ECO:0000256" key="7">
    <source>
        <dbReference type="ARBA" id="ARBA00023004"/>
    </source>
</evidence>
<evidence type="ECO:0000256" key="1">
    <source>
        <dbReference type="ARBA" id="ARBA00000428"/>
    </source>
</evidence>
<feature type="binding site" evidence="9">
    <location>
        <position position="105"/>
    </location>
    <ligand>
        <name>Fe(2+)</name>
        <dbReference type="ChEBI" id="CHEBI:29033"/>
    </ligand>
</feature>
<dbReference type="Proteomes" id="UP001580407">
    <property type="component" value="Unassembled WGS sequence"/>
</dbReference>
<dbReference type="PANTHER" id="PTHR23418">
    <property type="entry name" value="ACIREDUCTONE DIOXYGENASE"/>
    <property type="match status" value="1"/>
</dbReference>
<evidence type="ECO:0000256" key="2">
    <source>
        <dbReference type="ARBA" id="ARBA00022596"/>
    </source>
</evidence>
<accession>A0ABV5B2Z6</accession>
<dbReference type="CDD" id="cd02232">
    <property type="entry name" value="cupin_ARD"/>
    <property type="match status" value="1"/>
</dbReference>
<dbReference type="InterPro" id="IPR011051">
    <property type="entry name" value="RmlC_Cupin_sf"/>
</dbReference>
<keyword evidence="2 9" id="KW-0533">Nickel</keyword>
<evidence type="ECO:0000256" key="6">
    <source>
        <dbReference type="ARBA" id="ARBA00023002"/>
    </source>
</evidence>
<protein>
    <recommendedName>
        <fullName evidence="9">Acireductone dioxygenase</fullName>
    </recommendedName>
    <alternativeName>
        <fullName evidence="9">1,2-dihydroxy-3-keto-5-methylthiopentene dioxygenase</fullName>
        <shortName evidence="9">DHK-MTPene dioxygenase</shortName>
    </alternativeName>
    <alternativeName>
        <fullName evidence="9">Acireductone dioxygenase (Fe(2+)-requiring)</fullName>
        <shortName evidence="9">ARD'</shortName>
        <shortName evidence="9">Fe-ARD</shortName>
        <ecNumber evidence="9">1.13.11.54</ecNumber>
    </alternativeName>
    <alternativeName>
        <fullName evidence="9">Acireductone dioxygenase (Ni(2+)-requiring)</fullName>
        <shortName evidence="9">ARD</shortName>
        <shortName evidence="9">Ni-ARD</shortName>
        <ecNumber evidence="9">1.13.11.53</ecNumber>
    </alternativeName>
</protein>
<keyword evidence="4 9" id="KW-0479">Metal-binding</keyword>
<organism evidence="10 11">
    <name type="scientific">Paenibacillus terreus</name>
    <dbReference type="NCBI Taxonomy" id="1387834"/>
    <lineage>
        <taxon>Bacteria</taxon>
        <taxon>Bacillati</taxon>
        <taxon>Bacillota</taxon>
        <taxon>Bacilli</taxon>
        <taxon>Bacillales</taxon>
        <taxon>Paenibacillaceae</taxon>
        <taxon>Paenibacillus</taxon>
    </lineage>
</organism>
<keyword evidence="8 9" id="KW-0486">Methionine biosynthesis</keyword>
<dbReference type="SUPFAM" id="SSF51182">
    <property type="entry name" value="RmlC-like cupins"/>
    <property type="match status" value="1"/>
</dbReference>
<evidence type="ECO:0000313" key="11">
    <source>
        <dbReference type="Proteomes" id="UP001580407"/>
    </source>
</evidence>
<feature type="binding site" evidence="9">
    <location>
        <position position="101"/>
    </location>
    <ligand>
        <name>Fe(2+)</name>
        <dbReference type="ChEBI" id="CHEBI:29033"/>
    </ligand>
</feature>
<reference evidence="10 11" key="1">
    <citation type="submission" date="2024-09" db="EMBL/GenBank/DDBJ databases">
        <authorList>
            <person name="Ruan L."/>
        </authorList>
    </citation>
    <scope>NUCLEOTIDE SEQUENCE [LARGE SCALE GENOMIC DNA]</scope>
    <source>
        <strain evidence="10 11">D33</strain>
    </source>
</reference>
<keyword evidence="3 9" id="KW-0028">Amino-acid biosynthesis</keyword>